<protein>
    <submittedName>
        <fullName evidence="1">Uncharacterized protein</fullName>
    </submittedName>
</protein>
<gene>
    <name evidence="1" type="ORF">VPNG_00008</name>
</gene>
<sequence>MTTVKIEVEVDINVYGVTDGSGADVEFSFEVDNDGDVSVEIEGVVIDADEFELLEKAKSLTDDDWDLIATSNLIES</sequence>
<keyword evidence="2" id="KW-1185">Reference proteome</keyword>
<dbReference type="EMBL" id="HQ634194">
    <property type="protein sequence ID" value="AGH57032.1"/>
    <property type="molecule type" value="Genomic_DNA"/>
</dbReference>
<organism evidence="1 2">
    <name type="scientific">Vibrio phage VBP47</name>
    <dbReference type="NCBI Taxonomy" id="754073"/>
    <lineage>
        <taxon>Viruses</taxon>
        <taxon>Duplodnaviria</taxon>
        <taxon>Heunggongvirae</taxon>
        <taxon>Uroviricota</taxon>
        <taxon>Caudoviricetes</taxon>
        <taxon>Schitoviridae</taxon>
        <taxon>Fuhrmanvirinae</taxon>
        <taxon>Stoningtonvirus</taxon>
        <taxon>Stoningtonvirus VBP47</taxon>
    </lineage>
</organism>
<dbReference type="Proteomes" id="UP000204031">
    <property type="component" value="Segment"/>
</dbReference>
<accession>M4SL07</accession>
<name>M4SL07_9CAUD</name>
<dbReference type="GeneID" id="15010635"/>
<dbReference type="KEGG" id="vg:15010635"/>
<dbReference type="RefSeq" id="YP_007674103.1">
    <property type="nucleotide sequence ID" value="NC_020848.1"/>
</dbReference>
<evidence type="ECO:0000313" key="1">
    <source>
        <dbReference type="EMBL" id="AGH57032.1"/>
    </source>
</evidence>
<proteinExistence type="predicted"/>
<evidence type="ECO:0000313" key="2">
    <source>
        <dbReference type="Proteomes" id="UP000204031"/>
    </source>
</evidence>
<dbReference type="OrthoDB" id="37988at10239"/>
<reference evidence="1 2" key="1">
    <citation type="submission" date="2010-11" db="EMBL/GenBank/DDBJ databases">
        <title>The Genome Sequence of Vibrio phage VBP47.</title>
        <authorList>
            <consortium name="The Broad Institute Genome Sequencing Platform"/>
            <person name="Henn M.R."/>
            <person name="Wharam S."/>
            <person name="Gilg I."/>
            <person name="Martinez Martinez J."/>
            <person name="Wilson W."/>
            <person name="Levin J."/>
            <person name="Malboeuf C."/>
            <person name="Casali M."/>
            <person name="Russ C."/>
            <person name="Lennon N."/>
            <person name="Chapman S.B."/>
            <person name="Erlich R."/>
            <person name="Young S.K."/>
            <person name="Yandava C."/>
            <person name="Zeng Q."/>
            <person name="Fitzgerald M.F."/>
            <person name="Alvarado L."/>
            <person name="Anderson S."/>
            <person name="Berlin A."/>
            <person name="Chen Z."/>
            <person name="Freedman E."/>
            <person name="Gellesch M."/>
            <person name="Goldberg J."/>
            <person name="Green L."/>
            <person name="Griggs A."/>
            <person name="Gujja S."/>
            <person name="Heilman E."/>
            <person name="Heiman D."/>
            <person name="Hollinger A."/>
            <person name="Howarth C."/>
            <person name="Larson L."/>
            <person name="Mehta T."/>
            <person name="Neiman D."/>
            <person name="Pearson M."/>
            <person name="Roberts A."/>
            <person name="Ryan E."/>
            <person name="Saif S."/>
            <person name="Shea T."/>
            <person name="Shenoy N."/>
            <person name="Sisk P."/>
            <person name="Stolte C."/>
            <person name="Sykes S."/>
            <person name="White J."/>
            <person name="Haas B."/>
            <person name="Nusbaum C."/>
            <person name="Birren B."/>
        </authorList>
    </citation>
    <scope>NUCLEOTIDE SEQUENCE [LARGE SCALE GENOMIC DNA]</scope>
    <source>
        <strain evidence="1 2">VBP47</strain>
    </source>
</reference>